<sequence length="58" mass="6647">MSRGALHHVELWVPDLARAARSWGWLFGELGYAPYQQWPAGRSWMADQDGYEVELVAD</sequence>
<dbReference type="InterPro" id="IPR029068">
    <property type="entry name" value="Glyas_Bleomycin-R_OHBP_Dase"/>
</dbReference>
<dbReference type="KEGG" id="aser:Asera_39080"/>
<reference evidence="1" key="1">
    <citation type="submission" date="2020-08" db="EMBL/GenBank/DDBJ databases">
        <title>Whole genome shotgun sequence of Actinocatenispora sera NBRC 101916.</title>
        <authorList>
            <person name="Komaki H."/>
            <person name="Tamura T."/>
        </authorList>
    </citation>
    <scope>NUCLEOTIDE SEQUENCE</scope>
    <source>
        <strain evidence="1">NBRC 101916</strain>
    </source>
</reference>
<dbReference type="Gene3D" id="3.10.180.10">
    <property type="entry name" value="2,3-Dihydroxybiphenyl 1,2-Dioxygenase, domain 1"/>
    <property type="match status" value="1"/>
</dbReference>
<gene>
    <name evidence="1" type="ORF">Asera_39080</name>
</gene>
<dbReference type="EMBL" id="AP023354">
    <property type="protein sequence ID" value="BCJ29800.1"/>
    <property type="molecule type" value="Genomic_DNA"/>
</dbReference>
<dbReference type="Pfam" id="PF13669">
    <property type="entry name" value="Glyoxalase_4"/>
    <property type="match status" value="1"/>
</dbReference>
<name>A0A810L2N5_9ACTN</name>
<protein>
    <recommendedName>
        <fullName evidence="3">VOC domain-containing protein</fullName>
    </recommendedName>
</protein>
<organism evidence="1 2">
    <name type="scientific">Actinocatenispora sera</name>
    <dbReference type="NCBI Taxonomy" id="390989"/>
    <lineage>
        <taxon>Bacteria</taxon>
        <taxon>Bacillati</taxon>
        <taxon>Actinomycetota</taxon>
        <taxon>Actinomycetes</taxon>
        <taxon>Micromonosporales</taxon>
        <taxon>Micromonosporaceae</taxon>
        <taxon>Actinocatenispora</taxon>
    </lineage>
</organism>
<accession>A0A810L2N5</accession>
<dbReference type="AlphaFoldDB" id="A0A810L2N5"/>
<keyword evidence="2" id="KW-1185">Reference proteome</keyword>
<proteinExistence type="predicted"/>
<dbReference type="Proteomes" id="UP000680750">
    <property type="component" value="Chromosome"/>
</dbReference>
<evidence type="ECO:0000313" key="2">
    <source>
        <dbReference type="Proteomes" id="UP000680750"/>
    </source>
</evidence>
<dbReference type="SUPFAM" id="SSF54593">
    <property type="entry name" value="Glyoxalase/Bleomycin resistance protein/Dihydroxybiphenyl dioxygenase"/>
    <property type="match status" value="1"/>
</dbReference>
<evidence type="ECO:0008006" key="3">
    <source>
        <dbReference type="Google" id="ProtNLM"/>
    </source>
</evidence>
<evidence type="ECO:0000313" key="1">
    <source>
        <dbReference type="EMBL" id="BCJ29800.1"/>
    </source>
</evidence>